<proteinExistence type="predicted"/>
<dbReference type="Proteomes" id="UP000593567">
    <property type="component" value="Unassembled WGS sequence"/>
</dbReference>
<feature type="compositionally biased region" description="Low complexity" evidence="7">
    <location>
        <begin position="164"/>
        <end position="173"/>
    </location>
</feature>
<evidence type="ECO:0000313" key="10">
    <source>
        <dbReference type="Proteomes" id="UP000593567"/>
    </source>
</evidence>
<evidence type="ECO:0000256" key="6">
    <source>
        <dbReference type="SAM" id="Coils"/>
    </source>
</evidence>
<sequence>MNKRHKTNDGEEAAASSQSSIKMDELELGAEPLEQGASGKLNEPGGEGESKSEDLNYDEYDLSEECDMVVRCKSCDTVFMSLEKFITHKKSSCKGRKTAAKSAAGTSESEDTSFAELISQMPSKADDECKDKETNDITISPPAEMLSKPVTRVYSSRRGRGQKPKTTSKPVSKTTLSLSDFTSDLLSDQPALIHTAPFIVCSPPRTSTESIDITDRIKAPTLPDEVERISDMSTHDNVRFTNRNSNKGKDSLKSAEPEPEYNIDDLVTVSVNYDDDDSDPELPVDVKPITLPKISSPPREMVEKEVASPAKELTPYRLVEVLENTSTVLSQPRLGFTFEQLKSVKTLNLMNPLPPPQQDVQTLMADGSLLGPVQTVLASSKDEFSLKLLLRRVIQPASEIKLDDKVGADVAQLPNTDSADKPVENNGKENDQVEDNNQSIDSQRESKETDQSEAAGFNMWASEHNDKIQDAENEMENMEEAVDDIITFEDLEKSEQSVDEMKQEMDLKDDDDEEEYAAMEFEHDPDLYEYLRDDEYYTLGPKLRGRLACVDIKSRTDCDWQTRRCFRCNTLYSCIKTLTNHMSYQHADKKVFYPCIYCRNIYSQQKNLSRHLNKTHGKSLEFVAKLRAFVRNQAFVRQLKVLDYNSEKLTEENDPFLRNMRRRVPPTTPTRYCKVSDKEMIAKFGRKLRMIGRPPGRPTRTKNTNISLTCTICEAPVQTAREMLRHLKETHSFSQKAISKLRPKLFAKVQEVAVEERLKVVEREKELAASRFLALESKLASEGRDQVIIKDFNIDSYGRLVINKQVSPLKRISQASNQSIRMATKSYPSKAGLQSQFTAHPRIVKPLAPEPAIVSTSIASVPSNEKRQPTNSISLQMCLTQCPTCQKIFVNQNALDKHTPSCLPAEAAQSTGNSQVFEIAVHQNATQQLIVDQGTIRPAMSHMVVEHAPPTQQTTELMEEQPDFSNLTTEGEMVGDNELYLKVIKESGSYVEGASGLDTLAMISTNEANKAESPQVHTLPTVHQSLAGEADTVIHTDLTADQSDDLQTVTLTEEQLEQIKAAGGNIIYLVKSPSGGLERIDTPQGMEVVEISQITDGHTMYNV</sequence>
<dbReference type="EMBL" id="VXIV02003211">
    <property type="protein sequence ID" value="KAF6019813.1"/>
    <property type="molecule type" value="Genomic_DNA"/>
</dbReference>
<keyword evidence="2" id="KW-0677">Repeat</keyword>
<evidence type="ECO:0000256" key="5">
    <source>
        <dbReference type="PROSITE-ProRule" id="PRU00042"/>
    </source>
</evidence>
<dbReference type="PROSITE" id="PS00028">
    <property type="entry name" value="ZINC_FINGER_C2H2_1"/>
    <property type="match status" value="3"/>
</dbReference>
<dbReference type="AlphaFoldDB" id="A0A7J7J125"/>
<feature type="region of interest" description="Disordered" evidence="7">
    <location>
        <begin position="1"/>
        <end position="56"/>
    </location>
</feature>
<reference evidence="9" key="1">
    <citation type="submission" date="2020-06" db="EMBL/GenBank/DDBJ databases">
        <title>Draft genome of Bugula neritina, a colonial animal packing powerful symbionts and potential medicines.</title>
        <authorList>
            <person name="Rayko M."/>
        </authorList>
    </citation>
    <scope>NUCLEOTIDE SEQUENCE [LARGE SCALE GENOMIC DNA]</scope>
    <source>
        <strain evidence="9">Kwan_BN1</strain>
    </source>
</reference>
<feature type="region of interest" description="Disordered" evidence="7">
    <location>
        <begin position="232"/>
        <end position="261"/>
    </location>
</feature>
<name>A0A7J7J125_BUGNE</name>
<evidence type="ECO:0000256" key="4">
    <source>
        <dbReference type="ARBA" id="ARBA00022833"/>
    </source>
</evidence>
<dbReference type="GO" id="GO:0005634">
    <property type="term" value="C:nucleus"/>
    <property type="evidence" value="ECO:0007669"/>
    <property type="project" value="TreeGrafter"/>
</dbReference>
<accession>A0A7J7J125</accession>
<keyword evidence="1" id="KW-0479">Metal-binding</keyword>
<protein>
    <recommendedName>
        <fullName evidence="8">C2H2-type domain-containing protein</fullName>
    </recommendedName>
</protein>
<keyword evidence="6" id="KW-0175">Coiled coil</keyword>
<feature type="region of interest" description="Disordered" evidence="7">
    <location>
        <begin position="412"/>
        <end position="461"/>
    </location>
</feature>
<dbReference type="PANTHER" id="PTHR24409">
    <property type="entry name" value="ZINC FINGER PROTEIN 142"/>
    <property type="match status" value="1"/>
</dbReference>
<dbReference type="Gene3D" id="3.30.160.60">
    <property type="entry name" value="Classic Zinc Finger"/>
    <property type="match status" value="1"/>
</dbReference>
<dbReference type="PROSITE" id="PS50157">
    <property type="entry name" value="ZINC_FINGER_C2H2_2"/>
    <property type="match status" value="1"/>
</dbReference>
<feature type="compositionally biased region" description="Basic and acidic residues" evidence="7">
    <location>
        <begin position="124"/>
        <end position="135"/>
    </location>
</feature>
<feature type="coiled-coil region" evidence="6">
    <location>
        <begin position="461"/>
        <end position="511"/>
    </location>
</feature>
<keyword evidence="4" id="KW-0862">Zinc</keyword>
<evidence type="ECO:0000256" key="2">
    <source>
        <dbReference type="ARBA" id="ARBA00022737"/>
    </source>
</evidence>
<evidence type="ECO:0000259" key="8">
    <source>
        <dbReference type="PROSITE" id="PS50157"/>
    </source>
</evidence>
<dbReference type="GO" id="GO:0000981">
    <property type="term" value="F:DNA-binding transcription factor activity, RNA polymerase II-specific"/>
    <property type="evidence" value="ECO:0007669"/>
    <property type="project" value="TreeGrafter"/>
</dbReference>
<evidence type="ECO:0000256" key="7">
    <source>
        <dbReference type="SAM" id="MobiDB-lite"/>
    </source>
</evidence>
<feature type="compositionally biased region" description="Basic and acidic residues" evidence="7">
    <location>
        <begin position="418"/>
        <end position="431"/>
    </location>
</feature>
<gene>
    <name evidence="9" type="ORF">EB796_021903</name>
</gene>
<comment type="caution">
    <text evidence="9">The sequence shown here is derived from an EMBL/GenBank/DDBJ whole genome shotgun (WGS) entry which is preliminary data.</text>
</comment>
<dbReference type="InterPro" id="IPR013087">
    <property type="entry name" value="Znf_C2H2_type"/>
</dbReference>
<keyword evidence="10" id="KW-1185">Reference proteome</keyword>
<dbReference type="GO" id="GO:0000977">
    <property type="term" value="F:RNA polymerase II transcription regulatory region sequence-specific DNA binding"/>
    <property type="evidence" value="ECO:0007669"/>
    <property type="project" value="TreeGrafter"/>
</dbReference>
<evidence type="ECO:0000256" key="1">
    <source>
        <dbReference type="ARBA" id="ARBA00022723"/>
    </source>
</evidence>
<evidence type="ECO:0000256" key="3">
    <source>
        <dbReference type="ARBA" id="ARBA00022771"/>
    </source>
</evidence>
<dbReference type="SMART" id="SM00355">
    <property type="entry name" value="ZnF_C2H2"/>
    <property type="match status" value="5"/>
</dbReference>
<keyword evidence="3 5" id="KW-0863">Zinc-finger</keyword>
<feature type="domain" description="C2H2-type" evidence="8">
    <location>
        <begin position="593"/>
        <end position="616"/>
    </location>
</feature>
<feature type="compositionally biased region" description="Basic and acidic residues" evidence="7">
    <location>
        <begin position="247"/>
        <end position="256"/>
    </location>
</feature>
<evidence type="ECO:0000313" key="9">
    <source>
        <dbReference type="EMBL" id="KAF6019813.1"/>
    </source>
</evidence>
<feature type="compositionally biased region" description="Basic residues" evidence="7">
    <location>
        <begin position="90"/>
        <end position="99"/>
    </location>
</feature>
<organism evidence="9 10">
    <name type="scientific">Bugula neritina</name>
    <name type="common">Brown bryozoan</name>
    <name type="synonym">Sertularia neritina</name>
    <dbReference type="NCBI Taxonomy" id="10212"/>
    <lineage>
        <taxon>Eukaryota</taxon>
        <taxon>Metazoa</taxon>
        <taxon>Spiralia</taxon>
        <taxon>Lophotrochozoa</taxon>
        <taxon>Bryozoa</taxon>
        <taxon>Gymnolaemata</taxon>
        <taxon>Cheilostomatida</taxon>
        <taxon>Flustrina</taxon>
        <taxon>Buguloidea</taxon>
        <taxon>Bugulidae</taxon>
        <taxon>Bugula</taxon>
    </lineage>
</organism>
<feature type="region of interest" description="Disordered" evidence="7">
    <location>
        <begin position="90"/>
        <end position="173"/>
    </location>
</feature>
<dbReference type="PANTHER" id="PTHR24409:SF295">
    <property type="entry name" value="AZ2-RELATED"/>
    <property type="match status" value="1"/>
</dbReference>
<dbReference type="GO" id="GO:0008270">
    <property type="term" value="F:zinc ion binding"/>
    <property type="evidence" value="ECO:0007669"/>
    <property type="project" value="UniProtKB-KW"/>
</dbReference>